<feature type="region of interest" description="Disordered" evidence="3">
    <location>
        <begin position="560"/>
        <end position="587"/>
    </location>
</feature>
<keyword evidence="5" id="KW-1185">Reference proteome</keyword>
<dbReference type="GO" id="GO:0005737">
    <property type="term" value="C:cytoplasm"/>
    <property type="evidence" value="ECO:0007669"/>
    <property type="project" value="TreeGrafter"/>
</dbReference>
<reference evidence="6 7" key="1">
    <citation type="submission" date="2025-04" db="UniProtKB">
        <authorList>
            <consortium name="RefSeq"/>
        </authorList>
    </citation>
    <scope>IDENTIFICATION</scope>
</reference>
<feature type="region of interest" description="Disordered" evidence="3">
    <location>
        <begin position="1319"/>
        <end position="1352"/>
    </location>
</feature>
<feature type="region of interest" description="Disordered" evidence="3">
    <location>
        <begin position="1643"/>
        <end position="1766"/>
    </location>
</feature>
<feature type="region of interest" description="Disordered" evidence="3">
    <location>
        <begin position="780"/>
        <end position="856"/>
    </location>
</feature>
<dbReference type="GO" id="GO:0005519">
    <property type="term" value="F:cytoskeletal regulatory protein binding"/>
    <property type="evidence" value="ECO:0007669"/>
    <property type="project" value="InterPro"/>
</dbReference>
<feature type="compositionally biased region" description="Basic and acidic residues" evidence="3">
    <location>
        <begin position="787"/>
        <end position="803"/>
    </location>
</feature>
<feature type="compositionally biased region" description="Basic and acidic residues" evidence="3">
    <location>
        <begin position="575"/>
        <end position="584"/>
    </location>
</feature>
<feature type="compositionally biased region" description="Polar residues" evidence="3">
    <location>
        <begin position="27"/>
        <end position="51"/>
    </location>
</feature>
<dbReference type="OMA" id="YAVINYH"/>
<feature type="compositionally biased region" description="Polar residues" evidence="3">
    <location>
        <begin position="223"/>
        <end position="253"/>
    </location>
</feature>
<evidence type="ECO:0000256" key="3">
    <source>
        <dbReference type="SAM" id="MobiDB-lite"/>
    </source>
</evidence>
<dbReference type="RefSeq" id="XP_055876477.1">
    <property type="nucleotide sequence ID" value="XM_056020502.1"/>
</dbReference>
<feature type="compositionally biased region" description="Polar residues" evidence="3">
    <location>
        <begin position="1720"/>
        <end position="1733"/>
    </location>
</feature>
<feature type="compositionally biased region" description="Low complexity" evidence="3">
    <location>
        <begin position="1689"/>
        <end position="1701"/>
    </location>
</feature>
<dbReference type="InterPro" id="IPR051825">
    <property type="entry name" value="SRCIN1"/>
</dbReference>
<feature type="region of interest" description="Disordered" evidence="3">
    <location>
        <begin position="1"/>
        <end position="358"/>
    </location>
</feature>
<feature type="region of interest" description="Disordered" evidence="3">
    <location>
        <begin position="457"/>
        <end position="539"/>
    </location>
</feature>
<feature type="region of interest" description="Disordered" evidence="3">
    <location>
        <begin position="1042"/>
        <end position="1063"/>
    </location>
</feature>
<feature type="compositionally biased region" description="Low complexity" evidence="3">
    <location>
        <begin position="319"/>
        <end position="334"/>
    </location>
</feature>
<feature type="compositionally biased region" description="Polar residues" evidence="3">
    <location>
        <begin position="467"/>
        <end position="480"/>
    </location>
</feature>
<sequence length="1906" mass="206122">MKRVQALVTGKKKQCTKLPTPAPKGQKSPTTSTSGPAITSEPAGSSGSHPGTLSAKDDKPTSPTGSVSSAGSTLTAGSNSSLSTASTASSVRGVSKIPASSPRKGGKDVVSSTSTKSRARQDVEEKAKPKKEELTKKGSKKEVKVDTKVPSREHVFITARKSTVLAEPPLAKASENEPQPEVKVDQKQESGAERDNELKVNEKANDNVDTNSGALPSLEKDQSSAQSAEPSVAKPQTQNGKVPQAQMSQSQPDASVPPQKPQHIQGILKDTSGSRKAYNAQAYIEGGHGGPANGTPYDGHAPYQSSRGDSSRGNMDPVYQQGYGSMSRSSRSTTPTQDNIYSYGSLHRRPNASTPTQANGYFNGWGSLTRKAESDFHCDSLDRNANYQTISYGHHNGPQGGRNYTVVNYQTSRPGSVPPHVTDVHNPLYGEVVSRPGSVPPHYYSDNDAQNYYRGTRGGSVPVGYESESSAYGSLGSTNSRPRHHDSDTGFANGAPGMKVHPDDEQYRAGPGKRPIPRRHTVGVSGSGTTNSNRDPETERKREAFMQLLAQRYPQYADKIQGTGGAQTPPQQVERPARSREIQRRRTAVVTYDPHQAGHTLEYDDQGTMSDLELPSFQRGGFTRTSLPIVRSASTSLERPLGLVFLVYGDQTKKSLLPNEITTLDTVRALFVRAFPDLNLEMLENPRKKIYLLDPATNIYFQLEDLAEIKDRSVLKIHETDNDEPQRVREKQEVRGRTVQMPVSRSHSRGPFGDVPATALDVVKSHSLPPQVSHNYQELMQEQQNQWERRSRSRTPEPADRPRSLSAGSSSRQRFSHSPDRLPTPERAPLNPIPENRQLLPGYQDPGNYYEPVGPAAHRGPYPAPVYDVPASYQGYPPASPGISQQTYLTRSTRAPPLALPQRAIGPAPDPREAARLGNRQGLPYAPNTPNGTYQQRSQSFRIPASERDGTDLVRSHSVAPSDDTTSRNRIEKMEQQLASLTAWVHYQKADGVKAPVQRPSSASSLSDSSETFPISSASKHKGVRAPISTVATTTNHVVRSQGLSDIPDGYQGSSGISSRESTPLSAQAEVTVKLAQLKSDLHVLRRQQQLNMEAMKEEFLAVGNQIKKVLSSVPESENQLNFHNRNEVTLAKHSYNQEKEKVHKELSDLEASVEELRTDVLSRQCRVNSVDVEGMALLLSNVTKSLAELKARFPELQSQLKSVMDAEMRLVVSEEKFLKEEPTEIEGCLKRCKKLTNTLYTLKRLASVQDHRPSQVPQMPTATNAVDDDQKNALLENIRSLVPDHDQRVHQIEAAEAARERKKKISTQQEALKFGKTLELASKNLRPPSATGDRIQDSGQPVAEDQGSSKPAIAAKPVLAQVTTSMAVSLPYTTIASVANVASVKPSFSTAPSSSKPIEKPTATVSAMTSSVSDSVTTTAAKPTTETTSVPYMTKSAALTETTGRLSSISGGSDGIKVGSDTLKKTEPSIYTYQVCGPVNPVIPFPPMFKPTSFESTDKNGTSSSEKVQTLAKSSEPVVEKSETKKLSVSFSESSPTFIPDEHSDPYKNTNCTDSEKTDPTSEKQSSIQSSQSVQKPVDLATQKQAARSAFFSSLNSPPTSPTMNSPSRNSASLDPGPVITPTGVVGKIGTGPTINLVLTGCASPKSPTSPGTFTISPPKEIFYPPVEMRRPSPKASPSRDLLKLNSESRSSGSDTSDSSQTDGKKKVPPPPPPRKGSRPTSASVVSPTFKSQDMPRFVGGVLGQHRLSGGPLSSTPKPIFAQRPLSKFEKDISSGLYANINKVEPPSQAGSVQQRLSEANVQKPESDNNNIYDASIPPPPSVTIPFDREERGSSSDSTSSSSGTSMGSQQSVVSVVQSASVNYRPVTKPKPDPPRRQSSLLSKFTGDKDDKLNNGNANLNGVDL</sequence>
<dbReference type="PANTHER" id="PTHR22741:SF10">
    <property type="entry name" value="COILED-COIL DOMAIN-CONTAINING PROTEIN CG32809"/>
    <property type="match status" value="1"/>
</dbReference>
<dbReference type="InterPro" id="IPR022782">
    <property type="entry name" value="AIP3-like_C"/>
</dbReference>
<feature type="compositionally biased region" description="Basic and acidic residues" evidence="3">
    <location>
        <begin position="946"/>
        <end position="955"/>
    </location>
</feature>
<feature type="compositionally biased region" description="Polar residues" evidence="3">
    <location>
        <begin position="1528"/>
        <end position="1538"/>
    </location>
</feature>
<dbReference type="RefSeq" id="XP_055876488.1">
    <property type="nucleotide sequence ID" value="XM_056020513.1"/>
</dbReference>
<accession>A0A9W2ZNJ1</accession>
<evidence type="ECO:0000313" key="5">
    <source>
        <dbReference type="Proteomes" id="UP001165740"/>
    </source>
</evidence>
<name>A0A9W2ZNJ1_BIOGL</name>
<feature type="coiled-coil region" evidence="2">
    <location>
        <begin position="1133"/>
        <end position="1160"/>
    </location>
</feature>
<dbReference type="Gene3D" id="1.20.58.1540">
    <property type="entry name" value="Actin interacting protein 3, C-terminal domain"/>
    <property type="match status" value="1"/>
</dbReference>
<feature type="compositionally biased region" description="Low complexity" evidence="3">
    <location>
        <begin position="64"/>
        <end position="91"/>
    </location>
</feature>
<feature type="compositionally biased region" description="Polar residues" evidence="3">
    <location>
        <begin position="1494"/>
        <end position="1514"/>
    </location>
</feature>
<dbReference type="OrthoDB" id="6022652at2759"/>
<feature type="compositionally biased region" description="Basic and acidic residues" evidence="3">
    <location>
        <begin position="180"/>
        <end position="206"/>
    </location>
</feature>
<feature type="compositionally biased region" description="Low complexity" evidence="3">
    <location>
        <begin position="1001"/>
        <end position="1010"/>
    </location>
</feature>
<dbReference type="Proteomes" id="UP001165740">
    <property type="component" value="Chromosome 1"/>
</dbReference>
<feature type="compositionally biased region" description="Polar residues" evidence="3">
    <location>
        <begin position="303"/>
        <end position="313"/>
    </location>
</feature>
<feature type="region of interest" description="Disordered" evidence="3">
    <location>
        <begin position="1783"/>
        <end position="1906"/>
    </location>
</feature>
<feature type="compositionally biased region" description="Basic and acidic residues" evidence="3">
    <location>
        <begin position="720"/>
        <end position="736"/>
    </location>
</feature>
<keyword evidence="1 2" id="KW-0175">Coiled coil</keyword>
<feature type="compositionally biased region" description="Polar residues" evidence="3">
    <location>
        <begin position="1895"/>
        <end position="1906"/>
    </location>
</feature>
<feature type="compositionally biased region" description="Polar residues" evidence="3">
    <location>
        <begin position="1647"/>
        <end position="1657"/>
    </location>
</feature>
<feature type="compositionally biased region" description="Basic and acidic residues" evidence="3">
    <location>
        <begin position="119"/>
        <end position="155"/>
    </location>
</feature>
<feature type="region of interest" description="Disordered" evidence="3">
    <location>
        <begin position="996"/>
        <end position="1018"/>
    </location>
</feature>
<evidence type="ECO:0000313" key="8">
    <source>
        <dbReference type="RefSeq" id="XP_055876480.1"/>
    </source>
</evidence>
<dbReference type="PANTHER" id="PTHR22741">
    <property type="entry name" value="P140CAP/SNIP-RELATED"/>
    <property type="match status" value="1"/>
</dbReference>
<evidence type="ECO:0000256" key="1">
    <source>
        <dbReference type="ARBA" id="ARBA00023054"/>
    </source>
</evidence>
<dbReference type="RefSeq" id="XP_055876480.1">
    <property type="nucleotide sequence ID" value="XM_056020505.1"/>
</dbReference>
<evidence type="ECO:0000256" key="2">
    <source>
        <dbReference type="SAM" id="Coils"/>
    </source>
</evidence>
<feature type="region of interest" description="Disordered" evidence="3">
    <location>
        <begin position="1494"/>
        <end position="1630"/>
    </location>
</feature>
<dbReference type="SMART" id="SM00806">
    <property type="entry name" value="AIP3"/>
    <property type="match status" value="1"/>
</dbReference>
<evidence type="ECO:0000259" key="4">
    <source>
        <dbReference type="SMART" id="SM00806"/>
    </source>
</evidence>
<feature type="compositionally biased region" description="Polar residues" evidence="3">
    <location>
        <begin position="1052"/>
        <end position="1063"/>
    </location>
</feature>
<feature type="compositionally biased region" description="Low complexity" evidence="3">
    <location>
        <begin position="1836"/>
        <end position="1863"/>
    </location>
</feature>
<feature type="compositionally biased region" description="Low complexity" evidence="3">
    <location>
        <begin position="1594"/>
        <end position="1612"/>
    </location>
</feature>
<feature type="compositionally biased region" description="Polar residues" evidence="3">
    <location>
        <begin position="1790"/>
        <end position="1802"/>
    </location>
</feature>
<evidence type="ECO:0000313" key="7">
    <source>
        <dbReference type="RefSeq" id="XP_055876477.1"/>
    </source>
</evidence>
<feature type="region of interest" description="Disordered" evidence="3">
    <location>
        <begin position="946"/>
        <end position="967"/>
    </location>
</feature>
<dbReference type="InterPro" id="IPR005613">
    <property type="entry name" value="AIP3_C"/>
</dbReference>
<gene>
    <name evidence="6 7 8 9" type="primary">LOC106065710</name>
</gene>
<proteinExistence type="predicted"/>
<dbReference type="RefSeq" id="XP_055876467.1">
    <property type="nucleotide sequence ID" value="XM_056020492.1"/>
</dbReference>
<feature type="compositionally biased region" description="Low complexity" evidence="3">
    <location>
        <begin position="1564"/>
        <end position="1576"/>
    </location>
</feature>
<dbReference type="GeneID" id="106065710"/>
<feature type="region of interest" description="Disordered" evidence="3">
    <location>
        <begin position="720"/>
        <end position="756"/>
    </location>
</feature>
<feature type="domain" description="Actin interacting protein 3 C-terminal" evidence="4">
    <location>
        <begin position="968"/>
        <end position="1312"/>
    </location>
</feature>
<organism evidence="5 8">
    <name type="scientific">Biomphalaria glabrata</name>
    <name type="common">Bloodfluke planorb</name>
    <name type="synonym">Freshwater snail</name>
    <dbReference type="NCBI Taxonomy" id="6526"/>
    <lineage>
        <taxon>Eukaryota</taxon>
        <taxon>Metazoa</taxon>
        <taxon>Spiralia</taxon>
        <taxon>Lophotrochozoa</taxon>
        <taxon>Mollusca</taxon>
        <taxon>Gastropoda</taxon>
        <taxon>Heterobranchia</taxon>
        <taxon>Euthyneura</taxon>
        <taxon>Panpulmonata</taxon>
        <taxon>Hygrophila</taxon>
        <taxon>Lymnaeoidea</taxon>
        <taxon>Planorbidae</taxon>
        <taxon>Biomphalaria</taxon>
    </lineage>
</organism>
<dbReference type="Pfam" id="PF03915">
    <property type="entry name" value="AIP3"/>
    <property type="match status" value="2"/>
</dbReference>
<evidence type="ECO:0000313" key="6">
    <source>
        <dbReference type="RefSeq" id="XP_055876467.1"/>
    </source>
</evidence>
<evidence type="ECO:0000313" key="9">
    <source>
        <dbReference type="RefSeq" id="XP_055876488.1"/>
    </source>
</evidence>
<protein>
    <submittedName>
        <fullName evidence="6 7">Uncharacterized protein LOC106065710 isoform X1</fullName>
    </submittedName>
</protein>